<protein>
    <submittedName>
        <fullName evidence="1">Uncharacterized protein</fullName>
    </submittedName>
</protein>
<organism evidence="1 2">
    <name type="scientific">Hyalomma asiaticum</name>
    <name type="common">Tick</name>
    <dbReference type="NCBI Taxonomy" id="266040"/>
    <lineage>
        <taxon>Eukaryota</taxon>
        <taxon>Metazoa</taxon>
        <taxon>Ecdysozoa</taxon>
        <taxon>Arthropoda</taxon>
        <taxon>Chelicerata</taxon>
        <taxon>Arachnida</taxon>
        <taxon>Acari</taxon>
        <taxon>Parasitiformes</taxon>
        <taxon>Ixodida</taxon>
        <taxon>Ixodoidea</taxon>
        <taxon>Ixodidae</taxon>
        <taxon>Hyalomminae</taxon>
        <taxon>Hyalomma</taxon>
    </lineage>
</organism>
<dbReference type="EMBL" id="CM023482">
    <property type="protein sequence ID" value="KAH6938338.1"/>
    <property type="molecule type" value="Genomic_DNA"/>
</dbReference>
<reference evidence="1" key="1">
    <citation type="submission" date="2020-05" db="EMBL/GenBank/DDBJ databases">
        <title>Large-scale comparative analyses of tick genomes elucidate their genetic diversity and vector capacities.</title>
        <authorList>
            <person name="Jia N."/>
            <person name="Wang J."/>
            <person name="Shi W."/>
            <person name="Du L."/>
            <person name="Sun Y."/>
            <person name="Zhan W."/>
            <person name="Jiang J."/>
            <person name="Wang Q."/>
            <person name="Zhang B."/>
            <person name="Ji P."/>
            <person name="Sakyi L.B."/>
            <person name="Cui X."/>
            <person name="Yuan T."/>
            <person name="Jiang B."/>
            <person name="Yang W."/>
            <person name="Lam T.T.-Y."/>
            <person name="Chang Q."/>
            <person name="Ding S."/>
            <person name="Wang X."/>
            <person name="Zhu J."/>
            <person name="Ruan X."/>
            <person name="Zhao L."/>
            <person name="Wei J."/>
            <person name="Que T."/>
            <person name="Du C."/>
            <person name="Cheng J."/>
            <person name="Dai P."/>
            <person name="Han X."/>
            <person name="Huang E."/>
            <person name="Gao Y."/>
            <person name="Liu J."/>
            <person name="Shao H."/>
            <person name="Ye R."/>
            <person name="Li L."/>
            <person name="Wei W."/>
            <person name="Wang X."/>
            <person name="Wang C."/>
            <person name="Yang T."/>
            <person name="Huo Q."/>
            <person name="Li W."/>
            <person name="Guo W."/>
            <person name="Chen H."/>
            <person name="Zhou L."/>
            <person name="Ni X."/>
            <person name="Tian J."/>
            <person name="Zhou Y."/>
            <person name="Sheng Y."/>
            <person name="Liu T."/>
            <person name="Pan Y."/>
            <person name="Xia L."/>
            <person name="Li J."/>
            <person name="Zhao F."/>
            <person name="Cao W."/>
        </authorList>
    </citation>
    <scope>NUCLEOTIDE SEQUENCE</scope>
    <source>
        <strain evidence="1">Hyas-2018</strain>
    </source>
</reference>
<sequence>MSSVDRLEAFDASTSERPQYHECVLLYFAANDVAEDKKNAVFPTSCGAATYSSLRNLLSPTKWGDSTLAAIFAALGAHFKPKVLEVDVQARRQRDRRRRGNATLPHTRGARVERHRGRLRGNNLLGVCSGDILWHIRNLQH</sequence>
<accession>A0ACB7SU07</accession>
<keyword evidence="2" id="KW-1185">Reference proteome</keyword>
<name>A0ACB7SU07_HYAAI</name>
<evidence type="ECO:0000313" key="2">
    <source>
        <dbReference type="Proteomes" id="UP000821845"/>
    </source>
</evidence>
<evidence type="ECO:0000313" key="1">
    <source>
        <dbReference type="EMBL" id="KAH6938338.1"/>
    </source>
</evidence>
<gene>
    <name evidence="1" type="ORF">HPB50_008764</name>
</gene>
<dbReference type="Proteomes" id="UP000821845">
    <property type="component" value="Chromosome 2"/>
</dbReference>
<proteinExistence type="predicted"/>
<comment type="caution">
    <text evidence="1">The sequence shown here is derived from an EMBL/GenBank/DDBJ whole genome shotgun (WGS) entry which is preliminary data.</text>
</comment>